<proteinExistence type="predicted"/>
<organism evidence="1 2">
    <name type="scientific">Batillaria attramentaria</name>
    <dbReference type="NCBI Taxonomy" id="370345"/>
    <lineage>
        <taxon>Eukaryota</taxon>
        <taxon>Metazoa</taxon>
        <taxon>Spiralia</taxon>
        <taxon>Lophotrochozoa</taxon>
        <taxon>Mollusca</taxon>
        <taxon>Gastropoda</taxon>
        <taxon>Caenogastropoda</taxon>
        <taxon>Sorbeoconcha</taxon>
        <taxon>Cerithioidea</taxon>
        <taxon>Batillariidae</taxon>
        <taxon>Batillaria</taxon>
    </lineage>
</organism>
<dbReference type="Proteomes" id="UP001519460">
    <property type="component" value="Unassembled WGS sequence"/>
</dbReference>
<dbReference type="AlphaFoldDB" id="A0ABD0L913"/>
<dbReference type="EMBL" id="JACVVK020000071">
    <property type="protein sequence ID" value="KAK7495877.1"/>
    <property type="molecule type" value="Genomic_DNA"/>
</dbReference>
<keyword evidence="2" id="KW-1185">Reference proteome</keyword>
<sequence length="94" mass="10366">MTGDTVKVPFPAPLWLYNTLSKGLSAADLEVRQWKGKCRVYCRDTHNCDVKIRQSPFVSCEPPSSLALQTLSHSLTADLSQEKLGARASKTLDS</sequence>
<name>A0ABD0L913_9CAEN</name>
<evidence type="ECO:0000313" key="1">
    <source>
        <dbReference type="EMBL" id="KAK7495877.1"/>
    </source>
</evidence>
<comment type="caution">
    <text evidence="1">The sequence shown here is derived from an EMBL/GenBank/DDBJ whole genome shotgun (WGS) entry which is preliminary data.</text>
</comment>
<accession>A0ABD0L913</accession>
<reference evidence="1 2" key="1">
    <citation type="journal article" date="2023" name="Sci. Data">
        <title>Genome assembly of the Korean intertidal mud-creeper Batillaria attramentaria.</title>
        <authorList>
            <person name="Patra A.K."/>
            <person name="Ho P.T."/>
            <person name="Jun S."/>
            <person name="Lee S.J."/>
            <person name="Kim Y."/>
            <person name="Won Y.J."/>
        </authorList>
    </citation>
    <scope>NUCLEOTIDE SEQUENCE [LARGE SCALE GENOMIC DNA]</scope>
    <source>
        <strain evidence="1">Wonlab-2016</strain>
    </source>
</reference>
<gene>
    <name evidence="1" type="ORF">BaRGS_00012867</name>
</gene>
<evidence type="ECO:0000313" key="2">
    <source>
        <dbReference type="Proteomes" id="UP001519460"/>
    </source>
</evidence>
<protein>
    <submittedName>
        <fullName evidence="1">Uncharacterized protein</fullName>
    </submittedName>
</protein>